<evidence type="ECO:0000256" key="13">
    <source>
        <dbReference type="ARBA" id="ARBA00023315"/>
    </source>
</evidence>
<keyword evidence="4 18" id="KW-0963">Cytoplasm</keyword>
<feature type="binding site" evidence="18">
    <location>
        <position position="32"/>
    </location>
    <ligand>
        <name>UDP-N-acetyl-alpha-D-glucosamine</name>
        <dbReference type="ChEBI" id="CHEBI:57705"/>
    </ligand>
</feature>
<dbReference type="Proteomes" id="UP000002027">
    <property type="component" value="Chromosome 1"/>
</dbReference>
<keyword evidence="9 18" id="KW-0460">Magnesium</keyword>
<dbReference type="EMBL" id="CP001823">
    <property type="protein sequence ID" value="ACZ38250.1"/>
    <property type="molecule type" value="Genomic_DNA"/>
</dbReference>
<evidence type="ECO:0000259" key="19">
    <source>
        <dbReference type="Pfam" id="PF12804"/>
    </source>
</evidence>
<dbReference type="Gene3D" id="2.160.10.10">
    <property type="entry name" value="Hexapeptide repeat proteins"/>
    <property type="match status" value="1"/>
</dbReference>
<dbReference type="InterPro" id="IPR038009">
    <property type="entry name" value="GlmU_C_LbH"/>
</dbReference>
<feature type="binding site" evidence="18">
    <location>
        <position position="163"/>
    </location>
    <ligand>
        <name>UDP-N-acetyl-alpha-D-glucosamine</name>
        <dbReference type="ChEBI" id="CHEBI:57705"/>
    </ligand>
</feature>
<dbReference type="InterPro" id="IPR025877">
    <property type="entry name" value="MobA-like_NTP_Trfase"/>
</dbReference>
<dbReference type="GO" id="GO:0006048">
    <property type="term" value="P:UDP-N-acetylglucosamine biosynthetic process"/>
    <property type="evidence" value="ECO:0007669"/>
    <property type="project" value="UniProtKB-UniPathway"/>
</dbReference>
<dbReference type="GO" id="GO:0000902">
    <property type="term" value="P:cell morphogenesis"/>
    <property type="evidence" value="ECO:0007669"/>
    <property type="project" value="UniProtKB-UniRule"/>
</dbReference>
<comment type="pathway">
    <text evidence="18">Bacterial outer membrane biogenesis; LPS lipid A biosynthesis.</text>
</comment>
<dbReference type="Gene3D" id="3.90.550.10">
    <property type="entry name" value="Spore Coat Polysaccharide Biosynthesis Protein SpsA, Chain A"/>
    <property type="match status" value="1"/>
</dbReference>
<dbReference type="InterPro" id="IPR011004">
    <property type="entry name" value="Trimer_LpxA-like_sf"/>
</dbReference>
<dbReference type="Pfam" id="PF00132">
    <property type="entry name" value="Hexapep"/>
    <property type="match status" value="1"/>
</dbReference>
<keyword evidence="7 18" id="KW-0479">Metal-binding</keyword>
<evidence type="ECO:0000256" key="11">
    <source>
        <dbReference type="ARBA" id="ARBA00022984"/>
    </source>
</evidence>
<dbReference type="HAMAP" id="MF_01631">
    <property type="entry name" value="GlmU"/>
    <property type="match status" value="1"/>
</dbReference>
<dbReference type="InterPro" id="IPR056729">
    <property type="entry name" value="GMPPB_C"/>
</dbReference>
<dbReference type="NCBIfam" id="TIGR01173">
    <property type="entry name" value="glmU"/>
    <property type="match status" value="1"/>
</dbReference>
<dbReference type="GO" id="GO:0005737">
    <property type="term" value="C:cytoplasm"/>
    <property type="evidence" value="ECO:0007669"/>
    <property type="project" value="UniProtKB-SubCell"/>
</dbReference>
<comment type="function">
    <text evidence="17 18">Catalyzes the last two sequential reactions in the de novo biosynthetic pathway for UDP-N-acetylglucosamine (UDP-GlcNAc). The C-terminal domain catalyzes the transfer of acetyl group from acetyl coenzyme A to glucosamine-1-phosphate (GlcN-1-P) to produce N-acetylglucosamine-1-phosphate (GlcNAc-1-P), which is converted into UDP-GlcNAc by the transfer of uridine 5-monophosphate (from uridine 5-triphosphate), a reaction catalyzed by the N-terminal domain.</text>
</comment>
<dbReference type="STRING" id="479434.Sthe_0813"/>
<feature type="binding site" evidence="18">
    <location>
        <position position="452"/>
    </location>
    <ligand>
        <name>acetyl-CoA</name>
        <dbReference type="ChEBI" id="CHEBI:57288"/>
    </ligand>
</feature>
<keyword evidence="13 18" id="KW-0012">Acyltransferase</keyword>
<keyword evidence="14 18" id="KW-0961">Cell wall biogenesis/degradation</keyword>
<reference evidence="21 22" key="2">
    <citation type="journal article" date="2010" name="Stand. Genomic Sci.">
        <title>Complete genome sequence of Desulfohalobium retbaense type strain (HR(100)).</title>
        <authorList>
            <person name="Spring S."/>
            <person name="Nolan M."/>
            <person name="Lapidus A."/>
            <person name="Glavina Del Rio T."/>
            <person name="Copeland A."/>
            <person name="Tice H."/>
            <person name="Cheng J.F."/>
            <person name="Lucas S."/>
            <person name="Land M."/>
            <person name="Chen F."/>
            <person name="Bruce D."/>
            <person name="Goodwin L."/>
            <person name="Pitluck S."/>
            <person name="Ivanova N."/>
            <person name="Mavromatis K."/>
            <person name="Mikhailova N."/>
            <person name="Pati A."/>
            <person name="Chen A."/>
            <person name="Palaniappan K."/>
            <person name="Hauser L."/>
            <person name="Chang Y.J."/>
            <person name="Jeffries C.D."/>
            <person name="Munk C."/>
            <person name="Kiss H."/>
            <person name="Chain P."/>
            <person name="Han C."/>
            <person name="Brettin T."/>
            <person name="Detter J.C."/>
            <person name="Schuler E."/>
            <person name="Goker M."/>
            <person name="Rohde M."/>
            <person name="Bristow J."/>
            <person name="Eisen J.A."/>
            <person name="Markowitz V."/>
            <person name="Hugenholtz P."/>
            <person name="Kyrpides N.C."/>
            <person name="Klenk H.P."/>
        </authorList>
    </citation>
    <scope>NUCLEOTIDE SEQUENCE [LARGE SCALE GENOMIC DNA]</scope>
    <source>
        <strain evidence="22">ATCC 49802 / DSM 20745 / S 6022</strain>
    </source>
</reference>
<dbReference type="FunCoup" id="D1C1Y3">
    <property type="interactions" value="328"/>
</dbReference>
<dbReference type="PANTHER" id="PTHR43584:SF3">
    <property type="entry name" value="BIFUNCTIONAL PROTEIN GLMU"/>
    <property type="match status" value="1"/>
</dbReference>
<keyword evidence="5 18" id="KW-0808">Transferase</keyword>
<evidence type="ECO:0000256" key="1">
    <source>
        <dbReference type="ARBA" id="ARBA00004496"/>
    </source>
</evidence>
<feature type="region of interest" description="Pyrophosphorylase" evidence="18">
    <location>
        <begin position="1"/>
        <end position="239"/>
    </location>
</feature>
<accession>D1C1Y3</accession>
<dbReference type="SUPFAM" id="SSF51161">
    <property type="entry name" value="Trimeric LpxA-like enzymes"/>
    <property type="match status" value="1"/>
</dbReference>
<evidence type="ECO:0000256" key="9">
    <source>
        <dbReference type="ARBA" id="ARBA00022842"/>
    </source>
</evidence>
<dbReference type="GO" id="GO:0019134">
    <property type="term" value="F:glucosamine-1-phosphate N-acetyltransferase activity"/>
    <property type="evidence" value="ECO:0007669"/>
    <property type="project" value="UniProtKB-UniRule"/>
</dbReference>
<evidence type="ECO:0000256" key="5">
    <source>
        <dbReference type="ARBA" id="ARBA00022679"/>
    </source>
</evidence>
<feature type="domain" description="MobA-like NTP transferase" evidence="19">
    <location>
        <begin position="15"/>
        <end position="137"/>
    </location>
</feature>
<dbReference type="SUPFAM" id="SSF53448">
    <property type="entry name" value="Nucleotide-diphospho-sugar transferases"/>
    <property type="match status" value="1"/>
</dbReference>
<evidence type="ECO:0000256" key="14">
    <source>
        <dbReference type="ARBA" id="ARBA00023316"/>
    </source>
</evidence>
<dbReference type="GO" id="GO:0016020">
    <property type="term" value="C:membrane"/>
    <property type="evidence" value="ECO:0007669"/>
    <property type="project" value="GOC"/>
</dbReference>
<dbReference type="GO" id="GO:0003977">
    <property type="term" value="F:UDP-N-acetylglucosamine diphosphorylase activity"/>
    <property type="evidence" value="ECO:0007669"/>
    <property type="project" value="UniProtKB-UniRule"/>
</dbReference>
<sequence length="464" mass="49113">MNSDETGRAQSQVAAVILAAGLGTRMKSRIPKELQPLAGRPVIDYVLRAIQPLAPLQTIVVLSPAKAGLAERLPPECEVAWQHEPLGTGHAAAQALPLLRPEVRQVVILFGDHPLLSPDTVKELVDTAVQTRALVTLLTALVDDPAGYGRLRREGGRIVGVIEAKEDDSRYDGPVEINSGISCYRRDWLEEALPQVPRSAVGEYYLTSLVAMAASASEPDPPVVSVVASPDVAHGVNDRVELAAAEAIIRRRINERLMRAGVAIVDPATTFIDDTVEIAPDARIEPFTTISGASVIGEGARIGPQAILRDARVGPESEVLASVIEESEIGARVHVGPFTHLRPGTRVADDVHIGNYVEMKNTVVGSGTHVGHVSYLGDAELGRDVNIGAGTITANYDGRDKHRTVIGDSAFIGVDTMLRAPVTVGPGARTGAGAVVLRDVAPGETVAGVPARPLPRRTQDAGER</sequence>
<comment type="caution">
    <text evidence="18">Lacks conserved residue(s) required for the propagation of feature annotation.</text>
</comment>
<feature type="binding site" evidence="18">
    <location>
        <position position="237"/>
    </location>
    <ligand>
        <name>Mg(2+)</name>
        <dbReference type="ChEBI" id="CHEBI:18420"/>
    </ligand>
</feature>
<feature type="binding site" evidence="18">
    <location>
        <position position="375"/>
    </location>
    <ligand>
        <name>UDP-N-acetyl-alpha-D-glucosamine</name>
        <dbReference type="ChEBI" id="CHEBI:57705"/>
    </ligand>
</feature>
<comment type="catalytic activity">
    <reaction evidence="16 18">
        <text>N-acetyl-alpha-D-glucosamine 1-phosphate + UTP + H(+) = UDP-N-acetyl-alpha-D-glucosamine + diphosphate</text>
        <dbReference type="Rhea" id="RHEA:13509"/>
        <dbReference type="ChEBI" id="CHEBI:15378"/>
        <dbReference type="ChEBI" id="CHEBI:33019"/>
        <dbReference type="ChEBI" id="CHEBI:46398"/>
        <dbReference type="ChEBI" id="CHEBI:57705"/>
        <dbReference type="ChEBI" id="CHEBI:57776"/>
        <dbReference type="EC" id="2.7.7.23"/>
    </reaction>
</comment>
<feature type="region of interest" description="N-acetyltransferase" evidence="18">
    <location>
        <begin position="261"/>
        <end position="464"/>
    </location>
</feature>
<evidence type="ECO:0000259" key="20">
    <source>
        <dbReference type="Pfam" id="PF25087"/>
    </source>
</evidence>
<dbReference type="InterPro" id="IPR050065">
    <property type="entry name" value="GlmU-like"/>
</dbReference>
<comment type="catalytic activity">
    <reaction evidence="15 18">
        <text>alpha-D-glucosamine 1-phosphate + acetyl-CoA = N-acetyl-alpha-D-glucosamine 1-phosphate + CoA + H(+)</text>
        <dbReference type="Rhea" id="RHEA:13725"/>
        <dbReference type="ChEBI" id="CHEBI:15378"/>
        <dbReference type="ChEBI" id="CHEBI:57287"/>
        <dbReference type="ChEBI" id="CHEBI:57288"/>
        <dbReference type="ChEBI" id="CHEBI:57776"/>
        <dbReference type="ChEBI" id="CHEBI:58516"/>
        <dbReference type="EC" id="2.3.1.157"/>
    </reaction>
</comment>
<name>D1C1Y3_SPHTD</name>
<dbReference type="HOGENOM" id="CLU_029499_15_2_0"/>
<dbReference type="GO" id="GO:0009252">
    <property type="term" value="P:peptidoglycan biosynthetic process"/>
    <property type="evidence" value="ECO:0007669"/>
    <property type="project" value="UniProtKB-UniRule"/>
</dbReference>
<evidence type="ECO:0000256" key="8">
    <source>
        <dbReference type="ARBA" id="ARBA00022737"/>
    </source>
</evidence>
<proteinExistence type="inferred from homology"/>
<dbReference type="CDD" id="cd03353">
    <property type="entry name" value="LbH_GlmU_C"/>
    <property type="match status" value="1"/>
</dbReference>
<dbReference type="UniPathway" id="UPA00113">
    <property type="reaction ID" value="UER00532"/>
</dbReference>
<comment type="similarity">
    <text evidence="3 18">In the N-terminal section; belongs to the N-acetylglucosamine-1-phosphate uridyltransferase family.</text>
</comment>
<feature type="binding site" evidence="18">
    <location>
        <position position="178"/>
    </location>
    <ligand>
        <name>UDP-N-acetyl-alpha-D-glucosamine</name>
        <dbReference type="ChEBI" id="CHEBI:57705"/>
    </ligand>
</feature>
<evidence type="ECO:0000256" key="4">
    <source>
        <dbReference type="ARBA" id="ARBA00022490"/>
    </source>
</evidence>
<feature type="binding site" evidence="18">
    <location>
        <position position="386"/>
    </location>
    <ligand>
        <name>UDP-N-acetyl-alpha-D-glucosamine</name>
        <dbReference type="ChEBI" id="CHEBI:57705"/>
    </ligand>
</feature>
<feature type="binding site" evidence="18">
    <location>
        <position position="342"/>
    </location>
    <ligand>
        <name>UDP-N-acetyl-alpha-D-glucosamine</name>
        <dbReference type="ChEBI" id="CHEBI:57705"/>
    </ligand>
</feature>
<dbReference type="InterPro" id="IPR005882">
    <property type="entry name" value="Bifunctional_GlmU"/>
</dbReference>
<feature type="binding site" evidence="18">
    <location>
        <position position="149"/>
    </location>
    <ligand>
        <name>UDP-N-acetyl-alpha-D-glucosamine</name>
        <dbReference type="ChEBI" id="CHEBI:57705"/>
    </ligand>
</feature>
<dbReference type="EC" id="2.7.7.23" evidence="18"/>
<feature type="active site" description="Proton acceptor" evidence="18">
    <location>
        <position position="372"/>
    </location>
</feature>
<dbReference type="AlphaFoldDB" id="D1C1Y3"/>
<keyword evidence="10 18" id="KW-0133">Cell shape</keyword>
<feature type="binding site" evidence="18">
    <location>
        <begin position="18"/>
        <end position="21"/>
    </location>
    <ligand>
        <name>UDP-N-acetyl-alpha-D-glucosamine</name>
        <dbReference type="ChEBI" id="CHEBI:57705"/>
    </ligand>
</feature>
<evidence type="ECO:0000256" key="12">
    <source>
        <dbReference type="ARBA" id="ARBA00023268"/>
    </source>
</evidence>
<comment type="pathway">
    <text evidence="18">Nucleotide-sugar biosynthesis; UDP-N-acetyl-alpha-D-glucosamine biosynthesis; UDP-N-acetyl-alpha-D-glucosamine from N-acetyl-alpha-D-glucosamine 1-phosphate: step 1/1.</text>
</comment>
<feature type="binding site" evidence="18">
    <location>
        <position position="237"/>
    </location>
    <ligand>
        <name>UDP-N-acetyl-alpha-D-glucosamine</name>
        <dbReference type="ChEBI" id="CHEBI:57705"/>
    </ligand>
</feature>
<feature type="binding site" evidence="18">
    <location>
        <begin position="87"/>
        <end position="88"/>
    </location>
    <ligand>
        <name>UDP-N-acetyl-alpha-D-glucosamine</name>
        <dbReference type="ChEBI" id="CHEBI:57705"/>
    </ligand>
</feature>
<evidence type="ECO:0000256" key="7">
    <source>
        <dbReference type="ARBA" id="ARBA00022723"/>
    </source>
</evidence>
<keyword evidence="8 18" id="KW-0677">Repeat</keyword>
<comment type="subunit">
    <text evidence="18">Homotrimer.</text>
</comment>
<evidence type="ECO:0000256" key="2">
    <source>
        <dbReference type="ARBA" id="ARBA00007707"/>
    </source>
</evidence>
<keyword evidence="11 18" id="KW-0573">Peptidoglycan synthesis</keyword>
<dbReference type="GO" id="GO:0000287">
    <property type="term" value="F:magnesium ion binding"/>
    <property type="evidence" value="ECO:0007669"/>
    <property type="project" value="UniProtKB-UniRule"/>
</dbReference>
<comment type="similarity">
    <text evidence="2 18">In the C-terminal section; belongs to the transferase hexapeptide repeat family.</text>
</comment>
<evidence type="ECO:0000256" key="17">
    <source>
        <dbReference type="ARBA" id="ARBA00049628"/>
    </source>
</evidence>
<evidence type="ECO:0000256" key="3">
    <source>
        <dbReference type="ARBA" id="ARBA00007947"/>
    </source>
</evidence>
<dbReference type="InParanoid" id="D1C1Y3"/>
<keyword evidence="12 18" id="KW-0511">Multifunctional enzyme</keyword>
<feature type="binding site" evidence="18">
    <location>
        <begin position="395"/>
        <end position="396"/>
    </location>
    <ligand>
        <name>acetyl-CoA</name>
        <dbReference type="ChEBI" id="CHEBI:57288"/>
    </ligand>
</feature>
<dbReference type="UniPathway" id="UPA00973"/>
<feature type="binding site" evidence="18">
    <location>
        <position position="389"/>
    </location>
    <ligand>
        <name>acetyl-CoA</name>
        <dbReference type="ChEBI" id="CHEBI:57288"/>
    </ligand>
</feature>
<protein>
    <recommendedName>
        <fullName evidence="18">Bifunctional protein GlmU</fullName>
    </recommendedName>
    <domain>
        <recommendedName>
            <fullName evidence="18">UDP-N-acetylglucosamine pyrophosphorylase</fullName>
            <ecNumber evidence="18">2.7.7.23</ecNumber>
        </recommendedName>
        <alternativeName>
            <fullName evidence="18">N-acetylglucosamine-1-phosphate uridyltransferase</fullName>
        </alternativeName>
    </domain>
    <domain>
        <recommendedName>
            <fullName evidence="18">Glucosamine-1-phosphate N-acetyltransferase</fullName>
            <ecNumber evidence="18">2.3.1.157</ecNumber>
        </recommendedName>
    </domain>
</protein>
<reference evidence="22" key="1">
    <citation type="submission" date="2009-11" db="EMBL/GenBank/DDBJ databases">
        <title>The complete chromosome 1 of Sphaerobacter thermophilus DSM 20745.</title>
        <authorList>
            <person name="Lucas S."/>
            <person name="Copeland A."/>
            <person name="Lapidus A."/>
            <person name="Glavina del Rio T."/>
            <person name="Dalin E."/>
            <person name="Tice H."/>
            <person name="Bruce D."/>
            <person name="Goodwin L."/>
            <person name="Pitluck S."/>
            <person name="Kyrpides N."/>
            <person name="Mavromatis K."/>
            <person name="Ivanova N."/>
            <person name="Mikhailova N."/>
            <person name="LaButti K.M."/>
            <person name="Clum A."/>
            <person name="Sun H.I."/>
            <person name="Brettin T."/>
            <person name="Detter J.C."/>
            <person name="Han C."/>
            <person name="Larimer F."/>
            <person name="Land M."/>
            <person name="Hauser L."/>
            <person name="Markowitz V."/>
            <person name="Cheng J.F."/>
            <person name="Hugenholtz P."/>
            <person name="Woyke T."/>
            <person name="Wu D."/>
            <person name="Steenblock K."/>
            <person name="Schneider S."/>
            <person name="Pukall R."/>
            <person name="Goeker M."/>
            <person name="Klenk H.P."/>
            <person name="Eisen J.A."/>
        </authorList>
    </citation>
    <scope>NUCLEOTIDE SEQUENCE [LARGE SCALE GENOMIC DNA]</scope>
    <source>
        <strain evidence="22">ATCC 49802 / DSM 20745 / S 6022</strain>
    </source>
</reference>
<evidence type="ECO:0000256" key="6">
    <source>
        <dbReference type="ARBA" id="ARBA00022695"/>
    </source>
</evidence>
<dbReference type="Pfam" id="PF25087">
    <property type="entry name" value="GMPPB_C"/>
    <property type="match status" value="1"/>
</dbReference>
<evidence type="ECO:0000256" key="15">
    <source>
        <dbReference type="ARBA" id="ARBA00048247"/>
    </source>
</evidence>
<feature type="domain" description="Mannose-1-phosphate guanyltransferase C-terminal" evidence="20">
    <location>
        <begin position="270"/>
        <end position="335"/>
    </location>
</feature>
<dbReference type="InterPro" id="IPR001451">
    <property type="entry name" value="Hexapep"/>
</dbReference>
<evidence type="ECO:0000313" key="22">
    <source>
        <dbReference type="Proteomes" id="UP000002027"/>
    </source>
</evidence>
<comment type="cofactor">
    <cofactor evidence="18">
        <name>Mg(2+)</name>
        <dbReference type="ChEBI" id="CHEBI:18420"/>
    </cofactor>
    <text evidence="18">Binds 1 Mg(2+) ion per subunit.</text>
</comment>
<evidence type="ECO:0000256" key="18">
    <source>
        <dbReference type="HAMAP-Rule" id="MF_01631"/>
    </source>
</evidence>
<evidence type="ECO:0000313" key="21">
    <source>
        <dbReference type="EMBL" id="ACZ38250.1"/>
    </source>
</evidence>
<keyword evidence="22" id="KW-1185">Reference proteome</keyword>
<feature type="binding site" evidence="18">
    <location>
        <position position="360"/>
    </location>
    <ligand>
        <name>UDP-N-acetyl-alpha-D-glucosamine</name>
        <dbReference type="ChEBI" id="CHEBI:57705"/>
    </ligand>
</feature>
<dbReference type="Pfam" id="PF12804">
    <property type="entry name" value="NTP_transf_3"/>
    <property type="match status" value="1"/>
</dbReference>
<comment type="pathway">
    <text evidence="18">Nucleotide-sugar biosynthesis; UDP-N-acetyl-alpha-D-glucosamine biosynthesis; N-acetyl-alpha-D-glucosamine 1-phosphate from alpha-D-glucosamine 6-phosphate (route II): step 2/2.</text>
</comment>
<feature type="binding site" evidence="18">
    <location>
        <position position="432"/>
    </location>
    <ligand>
        <name>acetyl-CoA</name>
        <dbReference type="ChEBI" id="CHEBI:57288"/>
    </ligand>
</feature>
<dbReference type="GO" id="GO:0008360">
    <property type="term" value="P:regulation of cell shape"/>
    <property type="evidence" value="ECO:0007669"/>
    <property type="project" value="UniProtKB-KW"/>
</dbReference>
<evidence type="ECO:0000256" key="10">
    <source>
        <dbReference type="ARBA" id="ARBA00022960"/>
    </source>
</evidence>
<dbReference type="GO" id="GO:0071555">
    <property type="term" value="P:cell wall organization"/>
    <property type="evidence" value="ECO:0007669"/>
    <property type="project" value="UniProtKB-KW"/>
</dbReference>
<dbReference type="PANTHER" id="PTHR43584">
    <property type="entry name" value="NUCLEOTIDYL TRANSFERASE"/>
    <property type="match status" value="1"/>
</dbReference>
<feature type="binding site" evidence="18">
    <location>
        <position position="82"/>
    </location>
    <ligand>
        <name>UDP-N-acetyl-alpha-D-glucosamine</name>
        <dbReference type="ChEBI" id="CHEBI:57705"/>
    </ligand>
</feature>
<feature type="binding site" evidence="18">
    <location>
        <position position="112"/>
    </location>
    <ligand>
        <name>Mg(2+)</name>
        <dbReference type="ChEBI" id="CHEBI:18420"/>
    </ligand>
</feature>
<dbReference type="InterPro" id="IPR029044">
    <property type="entry name" value="Nucleotide-diphossugar_trans"/>
</dbReference>
<feature type="region of interest" description="Linker" evidence="18">
    <location>
        <begin position="240"/>
        <end position="260"/>
    </location>
</feature>
<dbReference type="GO" id="GO:0009245">
    <property type="term" value="P:lipid A biosynthetic process"/>
    <property type="evidence" value="ECO:0007669"/>
    <property type="project" value="UniProtKB-UniRule"/>
</dbReference>
<dbReference type="EC" id="2.3.1.157" evidence="18"/>
<evidence type="ECO:0000256" key="16">
    <source>
        <dbReference type="ARBA" id="ARBA00048493"/>
    </source>
</evidence>
<dbReference type="eggNOG" id="COG1207">
    <property type="taxonomic scope" value="Bacteria"/>
</dbReference>
<keyword evidence="6 18" id="KW-0548">Nucleotidyltransferase</keyword>
<dbReference type="KEGG" id="sti:Sthe_0813"/>
<organism evidence="21 22">
    <name type="scientific">Sphaerobacter thermophilus (strain ATCC 49802 / DSM 20745 / KCCM 41009 / NCIMB 13125 / S 6022)</name>
    <dbReference type="NCBI Taxonomy" id="479434"/>
    <lineage>
        <taxon>Bacteria</taxon>
        <taxon>Pseudomonadati</taxon>
        <taxon>Thermomicrobiota</taxon>
        <taxon>Thermomicrobia</taxon>
        <taxon>Sphaerobacterales</taxon>
        <taxon>Sphaerobacterineae</taxon>
        <taxon>Sphaerobacteraceae</taxon>
        <taxon>Sphaerobacter</taxon>
    </lineage>
</organism>
<comment type="subcellular location">
    <subcellularLocation>
        <location evidence="1 18">Cytoplasm</location>
    </subcellularLocation>
</comment>
<gene>
    <name evidence="18" type="primary">glmU</name>
    <name evidence="21" type="ordered locus">Sthe_0813</name>
</gene>